<organism evidence="3 4">
    <name type="scientific">Cynoglossus semilaevis</name>
    <name type="common">Tongue sole</name>
    <dbReference type="NCBI Taxonomy" id="244447"/>
    <lineage>
        <taxon>Eukaryota</taxon>
        <taxon>Metazoa</taxon>
        <taxon>Chordata</taxon>
        <taxon>Craniata</taxon>
        <taxon>Vertebrata</taxon>
        <taxon>Euteleostomi</taxon>
        <taxon>Actinopterygii</taxon>
        <taxon>Neopterygii</taxon>
        <taxon>Teleostei</taxon>
        <taxon>Neoteleostei</taxon>
        <taxon>Acanthomorphata</taxon>
        <taxon>Carangaria</taxon>
        <taxon>Pleuronectiformes</taxon>
        <taxon>Pleuronectoidei</taxon>
        <taxon>Cynoglossidae</taxon>
        <taxon>Cynoglossinae</taxon>
        <taxon>Cynoglossus</taxon>
    </lineage>
</organism>
<dbReference type="Ensembl" id="ENSCSET00000011462.1">
    <property type="protein sequence ID" value="ENSCSEP00000011324.1"/>
    <property type="gene ID" value="ENSCSEG00000007282.1"/>
</dbReference>
<dbReference type="STRING" id="244447.ENSCSEP00000011324"/>
<dbReference type="PANTHER" id="PTHR28474:SF1">
    <property type="entry name" value="TRANSMEMBRANE PROTEIN 72"/>
    <property type="match status" value="1"/>
</dbReference>
<dbReference type="Proteomes" id="UP000265120">
    <property type="component" value="Chromosome 12"/>
</dbReference>
<evidence type="ECO:0008006" key="5">
    <source>
        <dbReference type="Google" id="ProtNLM"/>
    </source>
</evidence>
<keyword evidence="4" id="KW-1185">Reference proteome</keyword>
<evidence type="ECO:0000313" key="4">
    <source>
        <dbReference type="Proteomes" id="UP000265120"/>
    </source>
</evidence>
<feature type="compositionally biased region" description="Polar residues" evidence="1">
    <location>
        <begin position="195"/>
        <end position="206"/>
    </location>
</feature>
<feature type="region of interest" description="Disordered" evidence="1">
    <location>
        <begin position="173"/>
        <end position="206"/>
    </location>
</feature>
<sequence>LHQGEFNSLGVYLLILDIDLFESGQLCLLWGKMAHIGGFHKFLYYSIMSVVCFLHPVLVWHAVIPGTMLLVTALLNFILSKKTKNKSHKKDQSLTSVCVSASTGPDRTISLSHMLAGKRGGQLDLTATHCRPGLEEGGESVQAMLELEQRAASTDTDRKRRWKDRRLRIFKGKEEPVEREMEEMDGCCEPEPDTTSDTMKLSDITV</sequence>
<proteinExistence type="predicted"/>
<dbReference type="PANTHER" id="PTHR28474">
    <property type="entry name" value="TRANSMEMBRANE PROTEIN 72"/>
    <property type="match status" value="1"/>
</dbReference>
<accession>A0A3P8VAW3</accession>
<keyword evidence="2" id="KW-0472">Membrane</keyword>
<keyword evidence="2" id="KW-0812">Transmembrane</keyword>
<reference evidence="3 4" key="1">
    <citation type="journal article" date="2014" name="Nat. Genet.">
        <title>Whole-genome sequence of a flatfish provides insights into ZW sex chromosome evolution and adaptation to a benthic lifestyle.</title>
        <authorList>
            <person name="Chen S."/>
            <person name="Zhang G."/>
            <person name="Shao C."/>
            <person name="Huang Q."/>
            <person name="Liu G."/>
            <person name="Zhang P."/>
            <person name="Song W."/>
            <person name="An N."/>
            <person name="Chalopin D."/>
            <person name="Volff J.N."/>
            <person name="Hong Y."/>
            <person name="Li Q."/>
            <person name="Sha Z."/>
            <person name="Zhou H."/>
            <person name="Xie M."/>
            <person name="Yu Q."/>
            <person name="Liu Y."/>
            <person name="Xiang H."/>
            <person name="Wang N."/>
            <person name="Wu K."/>
            <person name="Yang C."/>
            <person name="Zhou Q."/>
            <person name="Liao X."/>
            <person name="Yang L."/>
            <person name="Hu Q."/>
            <person name="Zhang J."/>
            <person name="Meng L."/>
            <person name="Jin L."/>
            <person name="Tian Y."/>
            <person name="Lian J."/>
            <person name="Yang J."/>
            <person name="Miao G."/>
            <person name="Liu S."/>
            <person name="Liang Z."/>
            <person name="Yan F."/>
            <person name="Li Y."/>
            <person name="Sun B."/>
            <person name="Zhang H."/>
            <person name="Zhang J."/>
            <person name="Zhu Y."/>
            <person name="Du M."/>
            <person name="Zhao Y."/>
            <person name="Schartl M."/>
            <person name="Tang Q."/>
            <person name="Wang J."/>
        </authorList>
    </citation>
    <scope>NUCLEOTIDE SEQUENCE</scope>
</reference>
<evidence type="ECO:0000313" key="3">
    <source>
        <dbReference type="Ensembl" id="ENSCSEP00000011324.1"/>
    </source>
</evidence>
<dbReference type="OMA" id="IVVECAC"/>
<reference evidence="3" key="3">
    <citation type="submission" date="2025-09" db="UniProtKB">
        <authorList>
            <consortium name="Ensembl"/>
        </authorList>
    </citation>
    <scope>IDENTIFICATION</scope>
</reference>
<name>A0A3P8VAW3_CYNSE</name>
<feature type="transmembrane region" description="Helical" evidence="2">
    <location>
        <begin position="64"/>
        <end position="80"/>
    </location>
</feature>
<dbReference type="GeneTree" id="ENSGT00940000172058"/>
<dbReference type="InterPro" id="IPR032055">
    <property type="entry name" value="TMEM72"/>
</dbReference>
<protein>
    <recommendedName>
        <fullName evidence="5">Transmembrane protein 72</fullName>
    </recommendedName>
</protein>
<feature type="compositionally biased region" description="Acidic residues" evidence="1">
    <location>
        <begin position="180"/>
        <end position="194"/>
    </location>
</feature>
<dbReference type="AlphaFoldDB" id="A0A3P8VAW3"/>
<reference evidence="3" key="2">
    <citation type="submission" date="2025-08" db="UniProtKB">
        <authorList>
            <consortium name="Ensembl"/>
        </authorList>
    </citation>
    <scope>IDENTIFICATION</scope>
</reference>
<evidence type="ECO:0000256" key="1">
    <source>
        <dbReference type="SAM" id="MobiDB-lite"/>
    </source>
</evidence>
<dbReference type="InParanoid" id="A0A3P8VAW3"/>
<evidence type="ECO:0000256" key="2">
    <source>
        <dbReference type="SAM" id="Phobius"/>
    </source>
</evidence>
<keyword evidence="2" id="KW-1133">Transmembrane helix</keyword>
<dbReference type="Pfam" id="PF16054">
    <property type="entry name" value="TMEM72"/>
    <property type="match status" value="1"/>
</dbReference>